<evidence type="ECO:0000256" key="5">
    <source>
        <dbReference type="ARBA" id="ARBA00023136"/>
    </source>
</evidence>
<comment type="subcellular location">
    <subcellularLocation>
        <location evidence="1">Membrane</location>
        <topology evidence="1">Multi-pass membrane protein</topology>
    </subcellularLocation>
</comment>
<dbReference type="PANTHER" id="PTHR48022">
    <property type="entry name" value="PLASTIDIC GLUCOSE TRANSPORTER 4"/>
    <property type="match status" value="1"/>
</dbReference>
<dbReference type="AlphaFoldDB" id="A0A077FFP6"/>
<dbReference type="GO" id="GO:0016020">
    <property type="term" value="C:membrane"/>
    <property type="evidence" value="ECO:0007669"/>
    <property type="project" value="UniProtKB-SubCell"/>
</dbReference>
<dbReference type="GO" id="GO:0005351">
    <property type="term" value="F:carbohydrate:proton symporter activity"/>
    <property type="evidence" value="ECO:0007669"/>
    <property type="project" value="TreeGrafter"/>
</dbReference>
<dbReference type="InterPro" id="IPR005828">
    <property type="entry name" value="MFS_sugar_transport-like"/>
</dbReference>
<dbReference type="OrthoDB" id="5368493at2"/>
<feature type="transmembrane region" description="Helical" evidence="6">
    <location>
        <begin position="158"/>
        <end position="182"/>
    </location>
</feature>
<feature type="transmembrane region" description="Helical" evidence="6">
    <location>
        <begin position="194"/>
        <end position="212"/>
    </location>
</feature>
<evidence type="ECO:0000313" key="8">
    <source>
        <dbReference type="EMBL" id="AIL62076.1"/>
    </source>
</evidence>
<evidence type="ECO:0000256" key="3">
    <source>
        <dbReference type="ARBA" id="ARBA00022692"/>
    </source>
</evidence>
<keyword evidence="4 6" id="KW-1133">Transmembrane helix</keyword>
<dbReference type="eggNOG" id="COG0477">
    <property type="taxonomic scope" value="Bacteria"/>
</dbReference>
<keyword evidence="3 6" id="KW-0812">Transmembrane</keyword>
<dbReference type="InterPro" id="IPR050360">
    <property type="entry name" value="MFS_Sugar_Transporters"/>
</dbReference>
<dbReference type="PANTHER" id="PTHR48022:SF2">
    <property type="entry name" value="PLASTIDIC GLUCOSE TRANSPORTER 4"/>
    <property type="match status" value="1"/>
</dbReference>
<accession>A0A077FFP6</accession>
<evidence type="ECO:0000259" key="7">
    <source>
        <dbReference type="PROSITE" id="PS50850"/>
    </source>
</evidence>
<dbReference type="InterPro" id="IPR005829">
    <property type="entry name" value="Sugar_transporter_CS"/>
</dbReference>
<feature type="transmembrane region" description="Helical" evidence="6">
    <location>
        <begin position="24"/>
        <end position="43"/>
    </location>
</feature>
<dbReference type="PROSITE" id="PS50850">
    <property type="entry name" value="MFS"/>
    <property type="match status" value="1"/>
</dbReference>
<gene>
    <name evidence="8" type="ORF">PSAKL28_28850</name>
</gene>
<feature type="transmembrane region" description="Helical" evidence="6">
    <location>
        <begin position="219"/>
        <end position="238"/>
    </location>
</feature>
<sequence length="333" mass="35823">MALFCVVSVAQFFAQNAEQLLVLRLLLGFALGSDFVVSVSLVAELVPRRFRGPLLALMAVAWTLGFTVSYIIGYLMQSMDDDAWRWILFSSAVPSLLVLLVRQGTPESPLWLMKKGREREAREVIDRLGGGDLPKVEKGGAKASWSQLFSRQHRRNTLVGAVFYTCQVIPYFAMSTFIPRIFSALKVEDSYTGGLVYNIFLLAGSVVGLMLINLLTRRAFLIGTFTINAIALFVLATWSGMPAVYVVGVFAVFAFVMAGSGVLEFAYTSELFPTELRASGGGLSVAASRIGAASCTFLLPVVMERFGTSVAIGTCVAAASAACASTGRAAGRC</sequence>
<protein>
    <submittedName>
        <fullName evidence="8">Major facilitator transporter</fullName>
    </submittedName>
</protein>
<evidence type="ECO:0000256" key="1">
    <source>
        <dbReference type="ARBA" id="ARBA00004141"/>
    </source>
</evidence>
<dbReference type="CDD" id="cd17316">
    <property type="entry name" value="MFS_SV2_like"/>
    <property type="match status" value="1"/>
</dbReference>
<dbReference type="HOGENOM" id="CLU_001265_46_6_6"/>
<dbReference type="Gene3D" id="1.20.1250.20">
    <property type="entry name" value="MFS general substrate transporter like domains"/>
    <property type="match status" value="1"/>
</dbReference>
<dbReference type="KEGG" id="palk:PSAKL28_28850"/>
<reference evidence="8 9" key="1">
    <citation type="submission" date="2014-07" db="EMBL/GenBank/DDBJ databases">
        <authorList>
            <person name="Lee K."/>
            <person name="Lim J.Y."/>
            <person name="Hwang I."/>
        </authorList>
    </citation>
    <scope>NUCLEOTIDE SEQUENCE [LARGE SCALE GENOMIC DNA]</scope>
    <source>
        <strain evidence="8 9">KL28</strain>
    </source>
</reference>
<dbReference type="PROSITE" id="PS00217">
    <property type="entry name" value="SUGAR_TRANSPORT_2"/>
    <property type="match status" value="1"/>
</dbReference>
<dbReference type="EMBL" id="CP009048">
    <property type="protein sequence ID" value="AIL62076.1"/>
    <property type="molecule type" value="Genomic_DNA"/>
</dbReference>
<evidence type="ECO:0000256" key="2">
    <source>
        <dbReference type="ARBA" id="ARBA00010992"/>
    </source>
</evidence>
<feature type="transmembrane region" description="Helical" evidence="6">
    <location>
        <begin position="55"/>
        <end position="77"/>
    </location>
</feature>
<evidence type="ECO:0000313" key="9">
    <source>
        <dbReference type="Proteomes" id="UP000028931"/>
    </source>
</evidence>
<comment type="similarity">
    <text evidence="2">Belongs to the major facilitator superfamily. Sugar transporter (TC 2.A.1.1) family.</text>
</comment>
<organism evidence="8 9">
    <name type="scientific">Pseudomonas alkylphenolica</name>
    <dbReference type="NCBI Taxonomy" id="237609"/>
    <lineage>
        <taxon>Bacteria</taxon>
        <taxon>Pseudomonadati</taxon>
        <taxon>Pseudomonadota</taxon>
        <taxon>Gammaproteobacteria</taxon>
        <taxon>Pseudomonadales</taxon>
        <taxon>Pseudomonadaceae</taxon>
        <taxon>Pseudomonas</taxon>
    </lineage>
</organism>
<dbReference type="Proteomes" id="UP000028931">
    <property type="component" value="Chromosome"/>
</dbReference>
<dbReference type="InterPro" id="IPR036259">
    <property type="entry name" value="MFS_trans_sf"/>
</dbReference>
<evidence type="ECO:0000256" key="4">
    <source>
        <dbReference type="ARBA" id="ARBA00022989"/>
    </source>
</evidence>
<feature type="domain" description="Major facilitator superfamily (MFS) profile" evidence="7">
    <location>
        <begin position="1"/>
        <end position="333"/>
    </location>
</feature>
<keyword evidence="5 6" id="KW-0472">Membrane</keyword>
<dbReference type="RefSeq" id="WP_096335672.1">
    <property type="nucleotide sequence ID" value="NZ_CP009048.1"/>
</dbReference>
<dbReference type="Pfam" id="PF00083">
    <property type="entry name" value="Sugar_tr"/>
    <property type="match status" value="1"/>
</dbReference>
<evidence type="ECO:0000256" key="6">
    <source>
        <dbReference type="SAM" id="Phobius"/>
    </source>
</evidence>
<proteinExistence type="inferred from homology"/>
<dbReference type="InterPro" id="IPR020846">
    <property type="entry name" value="MFS_dom"/>
</dbReference>
<feature type="transmembrane region" description="Helical" evidence="6">
    <location>
        <begin position="244"/>
        <end position="267"/>
    </location>
</feature>
<dbReference type="SUPFAM" id="SSF103473">
    <property type="entry name" value="MFS general substrate transporter"/>
    <property type="match status" value="1"/>
</dbReference>
<name>A0A077FFP6_9PSED</name>